<dbReference type="AlphaFoldDB" id="A0A1A6ADE2"/>
<feature type="compositionally biased region" description="Low complexity" evidence="1">
    <location>
        <begin position="55"/>
        <end position="72"/>
    </location>
</feature>
<feature type="compositionally biased region" description="Basic and acidic residues" evidence="1">
    <location>
        <begin position="85"/>
        <end position="100"/>
    </location>
</feature>
<sequence>MADANDLYKDDLYGDLDLEDLDATQLEELVEPPELEPAPTGSSAQGPPAATPAVQQQNNDFAGQQQPAFGAAAGAGGSEVTPEQALDRIRPSDMPDEGGKRTVARYFQYLSTPVLSDRDNRGTDVRSHRG</sequence>
<dbReference type="VEuPathDB" id="FungiDB:I303_02300"/>
<accession>A0A1A6ADE2</accession>
<evidence type="ECO:0000256" key="1">
    <source>
        <dbReference type="SAM" id="MobiDB-lite"/>
    </source>
</evidence>
<evidence type="ECO:0000313" key="2">
    <source>
        <dbReference type="EMBL" id="OBR88081.1"/>
    </source>
</evidence>
<organism evidence="2">
    <name type="scientific">Kwoniella dejecticola CBS 10117</name>
    <dbReference type="NCBI Taxonomy" id="1296121"/>
    <lineage>
        <taxon>Eukaryota</taxon>
        <taxon>Fungi</taxon>
        <taxon>Dikarya</taxon>
        <taxon>Basidiomycota</taxon>
        <taxon>Agaricomycotina</taxon>
        <taxon>Tremellomycetes</taxon>
        <taxon>Tremellales</taxon>
        <taxon>Cryptococcaceae</taxon>
        <taxon>Kwoniella</taxon>
    </lineage>
</organism>
<reference evidence="2" key="1">
    <citation type="submission" date="2013-07" db="EMBL/GenBank/DDBJ databases">
        <title>The Genome Sequence of Cryptococcus dejecticola CBS10117.</title>
        <authorList>
            <consortium name="The Broad Institute Genome Sequencing Platform"/>
            <person name="Cuomo C."/>
            <person name="Litvintseva A."/>
            <person name="Chen Y."/>
            <person name="Heitman J."/>
            <person name="Sun S."/>
            <person name="Springer D."/>
            <person name="Dromer F."/>
            <person name="Young S.K."/>
            <person name="Zeng Q."/>
            <person name="Gargeya S."/>
            <person name="Fitzgerald M."/>
            <person name="Abouelleil A."/>
            <person name="Alvarado L."/>
            <person name="Berlin A.M."/>
            <person name="Chapman S.B."/>
            <person name="Dewar J."/>
            <person name="Goldberg J."/>
            <person name="Griggs A."/>
            <person name="Gujja S."/>
            <person name="Hansen M."/>
            <person name="Howarth C."/>
            <person name="Imamovic A."/>
            <person name="Larimer J."/>
            <person name="McCowan C."/>
            <person name="Murphy C."/>
            <person name="Pearson M."/>
            <person name="Priest M."/>
            <person name="Roberts A."/>
            <person name="Saif S."/>
            <person name="Shea T."/>
            <person name="Sykes S."/>
            <person name="Wortman J."/>
            <person name="Nusbaum C."/>
            <person name="Birren B."/>
        </authorList>
    </citation>
    <scope>NUCLEOTIDE SEQUENCE [LARGE SCALE GENOMIC DNA]</scope>
    <source>
        <strain evidence="2">CBS 10117</strain>
    </source>
</reference>
<name>A0A1A6ADE2_9TREE</name>
<dbReference type="EMBL" id="KI894028">
    <property type="protein sequence ID" value="OBR88081.1"/>
    <property type="molecule type" value="Genomic_DNA"/>
</dbReference>
<protein>
    <submittedName>
        <fullName evidence="2">Uncharacterized protein</fullName>
    </submittedName>
</protein>
<proteinExistence type="predicted"/>
<feature type="region of interest" description="Disordered" evidence="1">
    <location>
        <begin position="30"/>
        <end position="100"/>
    </location>
</feature>
<dbReference type="STRING" id="1296121.A0A1A6ADE2"/>
<gene>
    <name evidence="2" type="ORF">I303_02300</name>
</gene>